<gene>
    <name evidence="1" type="ORF">KXQ929_LOCUS51195</name>
</gene>
<evidence type="ECO:0000313" key="2">
    <source>
        <dbReference type="Proteomes" id="UP000663868"/>
    </source>
</evidence>
<protein>
    <submittedName>
        <fullName evidence="1">Uncharacterized protein</fullName>
    </submittedName>
</protein>
<organism evidence="1 2">
    <name type="scientific">Adineta steineri</name>
    <dbReference type="NCBI Taxonomy" id="433720"/>
    <lineage>
        <taxon>Eukaryota</taxon>
        <taxon>Metazoa</taxon>
        <taxon>Spiralia</taxon>
        <taxon>Gnathifera</taxon>
        <taxon>Rotifera</taxon>
        <taxon>Eurotatoria</taxon>
        <taxon>Bdelloidea</taxon>
        <taxon>Adinetida</taxon>
        <taxon>Adinetidae</taxon>
        <taxon>Adineta</taxon>
    </lineage>
</organism>
<name>A0A820PFQ7_9BILA</name>
<proteinExistence type="predicted"/>
<feature type="non-terminal residue" evidence="1">
    <location>
        <position position="1"/>
    </location>
</feature>
<dbReference type="EMBL" id="CAJOBB010024882">
    <property type="protein sequence ID" value="CAF4404106.1"/>
    <property type="molecule type" value="Genomic_DNA"/>
</dbReference>
<reference evidence="1" key="1">
    <citation type="submission" date="2021-02" db="EMBL/GenBank/DDBJ databases">
        <authorList>
            <person name="Nowell W R."/>
        </authorList>
    </citation>
    <scope>NUCLEOTIDE SEQUENCE</scope>
</reference>
<evidence type="ECO:0000313" key="1">
    <source>
        <dbReference type="EMBL" id="CAF4404106.1"/>
    </source>
</evidence>
<accession>A0A820PFQ7</accession>
<dbReference type="Proteomes" id="UP000663868">
    <property type="component" value="Unassembled WGS sequence"/>
</dbReference>
<sequence length="128" mass="14159">MNVSPETIEADFTDSVSLILHQLQQEQQISLIQSQSSMTISEGSIIDDGEDDDIDTDDLDNESIAESNISDQIQIIRRLSSINESTKSIQTDLSFDINDNIFISRNNFLDLKSLSNSNQSLASSTTSI</sequence>
<dbReference type="AlphaFoldDB" id="A0A820PFQ7"/>
<comment type="caution">
    <text evidence="1">The sequence shown here is derived from an EMBL/GenBank/DDBJ whole genome shotgun (WGS) entry which is preliminary data.</text>
</comment>